<dbReference type="EMBL" id="CAJNRD030001124">
    <property type="protein sequence ID" value="CAG5106402.1"/>
    <property type="molecule type" value="Genomic_DNA"/>
</dbReference>
<comment type="subcellular location">
    <subcellularLocation>
        <location evidence="1 10">Cell membrane</location>
        <topology evidence="1 10">Multi-pass membrane protein</topology>
    </subcellularLocation>
</comment>
<keyword evidence="6 10" id="KW-1133">Transmembrane helix</keyword>
<dbReference type="PANTHER" id="PTHR21137:SF35">
    <property type="entry name" value="ODORANT RECEPTOR 19A-RELATED"/>
    <property type="match status" value="1"/>
</dbReference>
<evidence type="ECO:0000256" key="8">
    <source>
        <dbReference type="ARBA" id="ARBA00023170"/>
    </source>
</evidence>
<feature type="transmembrane region" description="Helical" evidence="10">
    <location>
        <begin position="125"/>
        <end position="148"/>
    </location>
</feature>
<evidence type="ECO:0000256" key="4">
    <source>
        <dbReference type="ARBA" id="ARBA00022692"/>
    </source>
</evidence>
<dbReference type="AlphaFoldDB" id="A0A8J2HS30"/>
<evidence type="ECO:0000256" key="2">
    <source>
        <dbReference type="ARBA" id="ARBA00022475"/>
    </source>
</evidence>
<keyword evidence="3 10" id="KW-0716">Sensory transduction</keyword>
<evidence type="ECO:0000256" key="6">
    <source>
        <dbReference type="ARBA" id="ARBA00022989"/>
    </source>
</evidence>
<reference evidence="11" key="1">
    <citation type="submission" date="2021-04" db="EMBL/GenBank/DDBJ databases">
        <authorList>
            <person name="Chebbi M.A.C M."/>
        </authorList>
    </citation>
    <scope>NUCLEOTIDE SEQUENCE</scope>
</reference>
<evidence type="ECO:0000256" key="5">
    <source>
        <dbReference type="ARBA" id="ARBA00022725"/>
    </source>
</evidence>
<keyword evidence="12" id="KW-1185">Reference proteome</keyword>
<evidence type="ECO:0000256" key="3">
    <source>
        <dbReference type="ARBA" id="ARBA00022606"/>
    </source>
</evidence>
<feature type="transmembrane region" description="Helical" evidence="10">
    <location>
        <begin position="62"/>
        <end position="82"/>
    </location>
</feature>
<keyword evidence="9 10" id="KW-0807">Transducer</keyword>
<dbReference type="PANTHER" id="PTHR21137">
    <property type="entry name" value="ODORANT RECEPTOR"/>
    <property type="match status" value="1"/>
</dbReference>
<dbReference type="GO" id="GO:0004984">
    <property type="term" value="F:olfactory receptor activity"/>
    <property type="evidence" value="ECO:0007669"/>
    <property type="project" value="InterPro"/>
</dbReference>
<dbReference type="GO" id="GO:0005886">
    <property type="term" value="C:plasma membrane"/>
    <property type="evidence" value="ECO:0007669"/>
    <property type="project" value="UniProtKB-SubCell"/>
</dbReference>
<dbReference type="GO" id="GO:0005549">
    <property type="term" value="F:odorant binding"/>
    <property type="evidence" value="ECO:0007669"/>
    <property type="project" value="InterPro"/>
</dbReference>
<keyword evidence="5 10" id="KW-0552">Olfaction</keyword>
<organism evidence="11 12">
    <name type="scientific">Cotesia congregata</name>
    <name type="common">Parasitoid wasp</name>
    <name type="synonym">Apanteles congregatus</name>
    <dbReference type="NCBI Taxonomy" id="51543"/>
    <lineage>
        <taxon>Eukaryota</taxon>
        <taxon>Metazoa</taxon>
        <taxon>Ecdysozoa</taxon>
        <taxon>Arthropoda</taxon>
        <taxon>Hexapoda</taxon>
        <taxon>Insecta</taxon>
        <taxon>Pterygota</taxon>
        <taxon>Neoptera</taxon>
        <taxon>Endopterygota</taxon>
        <taxon>Hymenoptera</taxon>
        <taxon>Apocrita</taxon>
        <taxon>Ichneumonoidea</taxon>
        <taxon>Braconidae</taxon>
        <taxon>Microgastrinae</taxon>
        <taxon>Cotesia</taxon>
    </lineage>
</organism>
<dbReference type="InterPro" id="IPR004117">
    <property type="entry name" value="7tm6_olfct_rcpt"/>
</dbReference>
<keyword evidence="4 10" id="KW-0812">Transmembrane</keyword>
<keyword evidence="7 10" id="KW-0472">Membrane</keyword>
<dbReference type="GO" id="GO:0007165">
    <property type="term" value="P:signal transduction"/>
    <property type="evidence" value="ECO:0007669"/>
    <property type="project" value="UniProtKB-KW"/>
</dbReference>
<sequence length="388" mass="44472">METNTTTPYHRINKIFLSVIGQWPHQTKLSKCICYIILFFFCSTQGYLQTAGMIAARVDIDVFLEAIPTVLADVVCAIKMFNFTVNFSKMKKLLLIMEDDWKTFSSGPENDILNEYAHFGKKVTIYYTGALYGTLAPLVIVPITPLLLDVIAPMNESYPKHLMFQQIEFLVDAEKYFYPLFIHNYLGTVAFLTIIIAIDTMLMVYIQHGCAKFAILGLFLDRIAKRADRKISDHNDKFANVDYKDVVKCIAFHNRAIEFANLVEDANCVSFLSIIGINIIMMTTSALVALFKFMMNETEIAGRFAFFTLGEVCHIFYSSWQGELLLKHSESIFDRAYQANWIDTSVRSQKLMVPFLLRRKMFEMSLKTFSVIVKTSFSYLTVFASMRA</sequence>
<evidence type="ECO:0000256" key="9">
    <source>
        <dbReference type="ARBA" id="ARBA00023224"/>
    </source>
</evidence>
<proteinExistence type="inferred from homology"/>
<protein>
    <recommendedName>
        <fullName evidence="10">Odorant receptor</fullName>
    </recommendedName>
</protein>
<name>A0A8J2HS30_COTCN</name>
<evidence type="ECO:0000256" key="7">
    <source>
        <dbReference type="ARBA" id="ARBA00023136"/>
    </source>
</evidence>
<feature type="transmembrane region" description="Helical" evidence="10">
    <location>
        <begin position="32"/>
        <end position="56"/>
    </location>
</feature>
<evidence type="ECO:0000256" key="10">
    <source>
        <dbReference type="RuleBase" id="RU351113"/>
    </source>
</evidence>
<dbReference type="Pfam" id="PF02949">
    <property type="entry name" value="7tm_6"/>
    <property type="match status" value="1"/>
</dbReference>
<accession>A0A8J2HS30</accession>
<feature type="transmembrane region" description="Helical" evidence="10">
    <location>
        <begin position="271"/>
        <end position="294"/>
    </location>
</feature>
<keyword evidence="2" id="KW-1003">Cell membrane</keyword>
<comment type="caution">
    <text evidence="11">The sequence shown here is derived from an EMBL/GenBank/DDBJ whole genome shotgun (WGS) entry which is preliminary data.</text>
</comment>
<comment type="similarity">
    <text evidence="10">Belongs to the insect chemoreceptor superfamily. Heteromeric odorant receptor channel (TC 1.A.69) family.</text>
</comment>
<keyword evidence="8 10" id="KW-0675">Receptor</keyword>
<comment type="caution">
    <text evidence="10">Lacks conserved residue(s) required for the propagation of feature annotation.</text>
</comment>
<dbReference type="Proteomes" id="UP000786811">
    <property type="component" value="Unassembled WGS sequence"/>
</dbReference>
<gene>
    <name evidence="11" type="ORF">HICCMSTLAB_LOCUS12242</name>
</gene>
<evidence type="ECO:0000256" key="1">
    <source>
        <dbReference type="ARBA" id="ARBA00004651"/>
    </source>
</evidence>
<feature type="transmembrane region" description="Helical" evidence="10">
    <location>
        <begin position="185"/>
        <end position="206"/>
    </location>
</feature>
<evidence type="ECO:0000313" key="11">
    <source>
        <dbReference type="EMBL" id="CAG5106402.1"/>
    </source>
</evidence>
<evidence type="ECO:0000313" key="12">
    <source>
        <dbReference type="Proteomes" id="UP000786811"/>
    </source>
</evidence>
<dbReference type="OrthoDB" id="6614360at2759"/>